<evidence type="ECO:0000256" key="1">
    <source>
        <dbReference type="SAM" id="Phobius"/>
    </source>
</evidence>
<dbReference type="AlphaFoldDB" id="A0A426X7Y6"/>
<keyword evidence="1" id="KW-0472">Membrane</keyword>
<evidence type="ECO:0000313" key="2">
    <source>
        <dbReference type="EMBL" id="RRT35591.1"/>
    </source>
</evidence>
<keyword evidence="1" id="KW-1133">Transmembrane helix</keyword>
<feature type="transmembrane region" description="Helical" evidence="1">
    <location>
        <begin position="44"/>
        <end position="63"/>
    </location>
</feature>
<sequence length="93" mass="9709">AAPYGRPAAGPLCGRHVASGCVRGLAAADHTCRRARRRLPPLRVAAPVSGVGLPCVLALPSVWPWVVGLVWGLAVASRPSSSLPSLRKRNKNV</sequence>
<proteinExistence type="predicted"/>
<protein>
    <submittedName>
        <fullName evidence="2">Uncharacterized protein</fullName>
    </submittedName>
</protein>
<dbReference type="Proteomes" id="UP000287651">
    <property type="component" value="Unassembled WGS sequence"/>
</dbReference>
<dbReference type="EMBL" id="AMZH03024808">
    <property type="protein sequence ID" value="RRT35591.1"/>
    <property type="molecule type" value="Genomic_DNA"/>
</dbReference>
<comment type="caution">
    <text evidence="2">The sequence shown here is derived from an EMBL/GenBank/DDBJ whole genome shotgun (WGS) entry which is preliminary data.</text>
</comment>
<name>A0A426X7Y6_ENSVE</name>
<evidence type="ECO:0000313" key="3">
    <source>
        <dbReference type="Proteomes" id="UP000287651"/>
    </source>
</evidence>
<accession>A0A426X7Y6</accession>
<reference evidence="2 3" key="1">
    <citation type="journal article" date="2014" name="Agronomy (Basel)">
        <title>A Draft Genome Sequence for Ensete ventricosum, the Drought-Tolerant Tree Against Hunger.</title>
        <authorList>
            <person name="Harrison J."/>
            <person name="Moore K.A."/>
            <person name="Paszkiewicz K."/>
            <person name="Jones T."/>
            <person name="Grant M."/>
            <person name="Ambacheew D."/>
            <person name="Muzemil S."/>
            <person name="Studholme D.J."/>
        </authorList>
    </citation>
    <scope>NUCLEOTIDE SEQUENCE [LARGE SCALE GENOMIC DNA]</scope>
</reference>
<gene>
    <name evidence="2" type="ORF">B296_00058235</name>
</gene>
<organism evidence="2 3">
    <name type="scientific">Ensete ventricosum</name>
    <name type="common">Abyssinian banana</name>
    <name type="synonym">Musa ensete</name>
    <dbReference type="NCBI Taxonomy" id="4639"/>
    <lineage>
        <taxon>Eukaryota</taxon>
        <taxon>Viridiplantae</taxon>
        <taxon>Streptophyta</taxon>
        <taxon>Embryophyta</taxon>
        <taxon>Tracheophyta</taxon>
        <taxon>Spermatophyta</taxon>
        <taxon>Magnoliopsida</taxon>
        <taxon>Liliopsida</taxon>
        <taxon>Zingiberales</taxon>
        <taxon>Musaceae</taxon>
        <taxon>Ensete</taxon>
    </lineage>
</organism>
<feature type="non-terminal residue" evidence="2">
    <location>
        <position position="1"/>
    </location>
</feature>
<keyword evidence="1" id="KW-0812">Transmembrane</keyword>